<accession>A0A4S2AZS3</accession>
<dbReference type="AlphaFoldDB" id="A0A4S2AZS3"/>
<reference evidence="1 2" key="1">
    <citation type="submission" date="2019-04" db="EMBL/GenBank/DDBJ databases">
        <title>Microbes associate with the intestines of laboratory mice.</title>
        <authorList>
            <person name="Navarre W."/>
            <person name="Wong E."/>
            <person name="Huang K."/>
            <person name="Tropini C."/>
            <person name="Ng K."/>
            <person name="Yu B."/>
        </authorList>
    </citation>
    <scope>NUCLEOTIDE SEQUENCE [LARGE SCALE GENOMIC DNA]</scope>
    <source>
        <strain evidence="1 2">NM70_E10</strain>
    </source>
</reference>
<sequence length="767" mass="86961">MAKYLRYMGEFLSRAGVVWRVEILQESPYAFDEIGVLTFEANEALLIEYPHTPKEDVICGSTATIRIESPGDRTYEDLYTIEVGNIRMDVYRDGKLYWSGMLDPEFYEEPYERAANYEVSLTFSDFGILQRKKYALAGMLTIQDVLNMCLREAGIIHDGIDQSLISTGLHGSTPLSLADIKVRSDNFYDEDGEASTLEDVIIGIFQPLGLRIVQRCGRIYVYDLNGLYTKGKTAEAVWAGDSSTMGVDVVYNNAKITWSTYAQSGNLAPTDCWKHKIDPNLININSTSTRTYEGSEYISYHYSTDLNDWLDASDSGFTLWLNKEGNNATLAADLQTRFFKIVPQYDGSEAEGIALLYPAVQAYRVGNSHNWHAEARYGRYGLNPAYLQGTTNDIDRAIFSSAHVWVPPADNPHDLLIRVSLEMLLDPRWNPYEQGTNFFKYLEQKDWQNQWNARGNFLYVPVTIKFKPDNSDKIYCWDNRYICQQDVKSPVRNLYSTYGRWAGYDNNRDNKPNVWGWLCYYNPNDRQEGAGVANGWGVNRPAINPHTQQMASMLAKADEGQYIPYPEYGGGELWIEVRLDGWMISDGGTNLSGTNIIDSYGLFSGDMWRSPKVNWILCKLPKIEIINNVQFEQEISTDDVEYSAQINGAAKDPIEIDTVCGTKAGGVPTARGAYFDATTGKQITELYRAGRKAQAEQLLIGTLYSQYAERRTKLSGEIELHPDALVTYTEQNQEYKKFILTGETQDCIADTTEATIIELRPDEYDKQ</sequence>
<dbReference type="EMBL" id="SRZA01000008">
    <property type="protein sequence ID" value="TGY07137.1"/>
    <property type="molecule type" value="Genomic_DNA"/>
</dbReference>
<name>A0A4S2AZS3_9BACE</name>
<evidence type="ECO:0000313" key="2">
    <source>
        <dbReference type="Proteomes" id="UP000305751"/>
    </source>
</evidence>
<dbReference type="Proteomes" id="UP000305751">
    <property type="component" value="Unassembled WGS sequence"/>
</dbReference>
<proteinExistence type="predicted"/>
<protein>
    <submittedName>
        <fullName evidence="1">Uncharacterized protein</fullName>
    </submittedName>
</protein>
<comment type="caution">
    <text evidence="1">The sequence shown here is derived from an EMBL/GenBank/DDBJ whole genome shotgun (WGS) entry which is preliminary data.</text>
</comment>
<gene>
    <name evidence="1" type="ORF">E5356_05260</name>
</gene>
<organism evidence="1 2">
    <name type="scientific">Bacteroides acidifaciens</name>
    <dbReference type="NCBI Taxonomy" id="85831"/>
    <lineage>
        <taxon>Bacteria</taxon>
        <taxon>Pseudomonadati</taxon>
        <taxon>Bacteroidota</taxon>
        <taxon>Bacteroidia</taxon>
        <taxon>Bacteroidales</taxon>
        <taxon>Bacteroidaceae</taxon>
        <taxon>Bacteroides</taxon>
    </lineage>
</organism>
<evidence type="ECO:0000313" key="1">
    <source>
        <dbReference type="EMBL" id="TGY07137.1"/>
    </source>
</evidence>
<keyword evidence="2" id="KW-1185">Reference proteome</keyword>